<dbReference type="EMBL" id="SLXD01000016">
    <property type="protein sequence ID" value="TCO98828.1"/>
    <property type="molecule type" value="Genomic_DNA"/>
</dbReference>
<protein>
    <submittedName>
        <fullName evidence="1">Uncharacterized protein DUF3567</fullName>
    </submittedName>
</protein>
<proteinExistence type="predicted"/>
<evidence type="ECO:0000313" key="2">
    <source>
        <dbReference type="Proteomes" id="UP000295106"/>
    </source>
</evidence>
<dbReference type="Proteomes" id="UP000295106">
    <property type="component" value="Unassembled WGS sequence"/>
</dbReference>
<accession>A0A4R2LW81</accession>
<reference evidence="1 2" key="1">
    <citation type="submission" date="2019-03" db="EMBL/GenBank/DDBJ databases">
        <title>Genomic Encyclopedia of Type Strains, Phase IV (KMG-IV): sequencing the most valuable type-strain genomes for metagenomic binning, comparative biology and taxonomic classification.</title>
        <authorList>
            <person name="Goeker M."/>
        </authorList>
    </citation>
    <scope>NUCLEOTIDE SEQUENCE [LARGE SCALE GENOMIC DNA]</scope>
    <source>
        <strain evidence="1 2">DSM 1709</strain>
    </source>
</reference>
<comment type="caution">
    <text evidence="1">The sequence shown here is derived from an EMBL/GenBank/DDBJ whole genome shotgun (WGS) entry which is preliminary data.</text>
</comment>
<gene>
    <name evidence="1" type="ORF">EV684_11689</name>
</gene>
<name>A0A4R2LW81_RUBGE</name>
<dbReference type="AlphaFoldDB" id="A0A4R2LW81"/>
<dbReference type="Pfam" id="PF12091">
    <property type="entry name" value="DUF3567"/>
    <property type="match status" value="1"/>
</dbReference>
<evidence type="ECO:0000313" key="1">
    <source>
        <dbReference type="EMBL" id="TCO98828.1"/>
    </source>
</evidence>
<dbReference type="OrthoDB" id="9153776at2"/>
<sequence length="85" mass="9464">MQMLYQSDTFVVVRVELPAEAGIPARGGYEIVDKLARTDIWIEGAIAESFRRGVQDLVERDPGPEAFDDFIAGYAQLAQQPLTLH</sequence>
<dbReference type="InterPro" id="IPR021951">
    <property type="entry name" value="DUF3567"/>
</dbReference>
<organism evidence="1 2">
    <name type="scientific">Rubrivivax gelatinosus</name>
    <name type="common">Rhodocyclus gelatinosus</name>
    <name type="synonym">Rhodopseudomonas gelatinosa</name>
    <dbReference type="NCBI Taxonomy" id="28068"/>
    <lineage>
        <taxon>Bacteria</taxon>
        <taxon>Pseudomonadati</taxon>
        <taxon>Pseudomonadota</taxon>
        <taxon>Betaproteobacteria</taxon>
        <taxon>Burkholderiales</taxon>
        <taxon>Sphaerotilaceae</taxon>
        <taxon>Rubrivivax</taxon>
    </lineage>
</organism>